<protein>
    <submittedName>
        <fullName evidence="1">Uncharacterized protein</fullName>
    </submittedName>
</protein>
<keyword evidence="2" id="KW-1185">Reference proteome</keyword>
<gene>
    <name evidence="1" type="ORF">M3P21_21275</name>
</gene>
<dbReference type="Proteomes" id="UP001203880">
    <property type="component" value="Unassembled WGS sequence"/>
</dbReference>
<evidence type="ECO:0000313" key="1">
    <source>
        <dbReference type="EMBL" id="MCL6286051.1"/>
    </source>
</evidence>
<evidence type="ECO:0000313" key="2">
    <source>
        <dbReference type="Proteomes" id="UP001203880"/>
    </source>
</evidence>
<sequence>MTKSKEIHELENRVRTIFLDKLPEARKKFNSEVIELMENEMRDFLEEKDFKKRARMTAGILRIMVDCFGGADFVKSEYGDTIFDLVALYSKPTTNL</sequence>
<accession>A0ABT0Q853</accession>
<proteinExistence type="predicted"/>
<name>A0ABT0Q853_9RHOB</name>
<organism evidence="1 2">
    <name type="scientific">Ruegeria spongiae</name>
    <dbReference type="NCBI Taxonomy" id="2942209"/>
    <lineage>
        <taxon>Bacteria</taxon>
        <taxon>Pseudomonadati</taxon>
        <taxon>Pseudomonadota</taxon>
        <taxon>Alphaproteobacteria</taxon>
        <taxon>Rhodobacterales</taxon>
        <taxon>Roseobacteraceae</taxon>
        <taxon>Ruegeria</taxon>
    </lineage>
</organism>
<dbReference type="RefSeq" id="WP_249713426.1">
    <property type="nucleotide sequence ID" value="NZ_JAMFMB010000050.1"/>
</dbReference>
<dbReference type="EMBL" id="JAMFMB010000050">
    <property type="protein sequence ID" value="MCL6286051.1"/>
    <property type="molecule type" value="Genomic_DNA"/>
</dbReference>
<comment type="caution">
    <text evidence="1">The sequence shown here is derived from an EMBL/GenBank/DDBJ whole genome shotgun (WGS) entry which is preliminary data.</text>
</comment>
<reference evidence="1" key="1">
    <citation type="submission" date="2022-05" db="EMBL/GenBank/DDBJ databases">
        <authorList>
            <person name="Park J.-S."/>
        </authorList>
    </citation>
    <scope>NUCLEOTIDE SEQUENCE</scope>
    <source>
        <strain evidence="1">2012CJ41-6</strain>
    </source>
</reference>